<evidence type="ECO:0000313" key="2">
    <source>
        <dbReference type="Proteomes" id="UP000193648"/>
    </source>
</evidence>
<dbReference type="InterPro" id="IPR039991">
    <property type="entry name" value="SHOC1"/>
</dbReference>
<protein>
    <submittedName>
        <fullName evidence="1">Uncharacterized protein</fullName>
    </submittedName>
</protein>
<dbReference type="AlphaFoldDB" id="A0A1Y2GPJ4"/>
<dbReference type="InParanoid" id="A0A1Y2GPJ4"/>
<dbReference type="RefSeq" id="XP_021880533.1">
    <property type="nucleotide sequence ID" value="XM_022026613.1"/>
</dbReference>
<dbReference type="GeneID" id="33568456"/>
<accession>A0A1Y2GPJ4</accession>
<reference evidence="1 2" key="1">
    <citation type="submission" date="2016-07" db="EMBL/GenBank/DDBJ databases">
        <title>Pervasive Adenine N6-methylation of Active Genes in Fungi.</title>
        <authorList>
            <consortium name="DOE Joint Genome Institute"/>
            <person name="Mondo S.J."/>
            <person name="Dannebaum R.O."/>
            <person name="Kuo R.C."/>
            <person name="Labutti K."/>
            <person name="Haridas S."/>
            <person name="Kuo A."/>
            <person name="Salamov A."/>
            <person name="Ahrendt S.R."/>
            <person name="Lipzen A."/>
            <person name="Sullivan W."/>
            <person name="Andreopoulos W.B."/>
            <person name="Clum A."/>
            <person name="Lindquist E."/>
            <person name="Daum C."/>
            <person name="Ramamoorthy G.K."/>
            <person name="Gryganskyi A."/>
            <person name="Culley D."/>
            <person name="Magnuson J.K."/>
            <person name="James T.Y."/>
            <person name="O'Malley M.A."/>
            <person name="Stajich J.E."/>
            <person name="Spatafora J.W."/>
            <person name="Visel A."/>
            <person name="Grigoriev I.V."/>
        </authorList>
    </citation>
    <scope>NUCLEOTIDE SEQUENCE [LARGE SCALE GENOMIC DNA]</scope>
    <source>
        <strain evidence="1 2">NRRL 3116</strain>
    </source>
</reference>
<gene>
    <name evidence="1" type="ORF">BCR41DRAFT_371568</name>
</gene>
<dbReference type="OrthoDB" id="2422840at2759"/>
<dbReference type="GO" id="GO:0003697">
    <property type="term" value="F:single-stranded DNA binding"/>
    <property type="evidence" value="ECO:0007669"/>
    <property type="project" value="TreeGrafter"/>
</dbReference>
<dbReference type="GO" id="GO:0000794">
    <property type="term" value="C:condensed nuclear chromosome"/>
    <property type="evidence" value="ECO:0007669"/>
    <property type="project" value="InterPro"/>
</dbReference>
<name>A0A1Y2GPJ4_9FUNG</name>
<organism evidence="1 2">
    <name type="scientific">Lobosporangium transversale</name>
    <dbReference type="NCBI Taxonomy" id="64571"/>
    <lineage>
        <taxon>Eukaryota</taxon>
        <taxon>Fungi</taxon>
        <taxon>Fungi incertae sedis</taxon>
        <taxon>Mucoromycota</taxon>
        <taxon>Mortierellomycotina</taxon>
        <taxon>Mortierellomycetes</taxon>
        <taxon>Mortierellales</taxon>
        <taxon>Mortierellaceae</taxon>
        <taxon>Lobosporangium</taxon>
    </lineage>
</organism>
<proteinExistence type="predicted"/>
<sequence>MTRVDPYPGPVTVQLNKLLAWLPFTYNRCGWQRRQSNAMNNDDSCGYQRRWDHQGPQGYYLAPPLPHELPDVNELEFEVKVLFASDEQCAAWMARAIGEEITTRIENEKRMGIRREQDGWQDREEWVWRDWLNEQDSTHERFLTSFQLFNPFSIQLILSLCSLKEFIAMEHKERVKAVGKFIDSKVLKIFNKAITTPLN</sequence>
<dbReference type="EMBL" id="MCFF01000023">
    <property type="protein sequence ID" value="ORZ13452.1"/>
    <property type="molecule type" value="Genomic_DNA"/>
</dbReference>
<dbReference type="PANTHER" id="PTHR35668:SF1">
    <property type="entry name" value="PROTEIN SHORTAGE IN CHIASMATA 1 ORTHOLOG"/>
    <property type="match status" value="1"/>
</dbReference>
<evidence type="ECO:0000313" key="1">
    <source>
        <dbReference type="EMBL" id="ORZ13452.1"/>
    </source>
</evidence>
<dbReference type="GO" id="GO:0000712">
    <property type="term" value="P:resolution of meiotic recombination intermediates"/>
    <property type="evidence" value="ECO:0007669"/>
    <property type="project" value="InterPro"/>
</dbReference>
<keyword evidence="2" id="KW-1185">Reference proteome</keyword>
<dbReference type="PANTHER" id="PTHR35668">
    <property type="entry name" value="PROTEIN SHORTAGE IN CHIASMATA 1 ORTHOLOG"/>
    <property type="match status" value="1"/>
</dbReference>
<dbReference type="STRING" id="64571.A0A1Y2GPJ4"/>
<dbReference type="GO" id="GO:0016887">
    <property type="term" value="F:ATP hydrolysis activity"/>
    <property type="evidence" value="ECO:0007669"/>
    <property type="project" value="InterPro"/>
</dbReference>
<comment type="caution">
    <text evidence="1">The sequence shown here is derived from an EMBL/GenBank/DDBJ whole genome shotgun (WGS) entry which is preliminary data.</text>
</comment>
<dbReference type="Proteomes" id="UP000193648">
    <property type="component" value="Unassembled WGS sequence"/>
</dbReference>